<keyword evidence="3" id="KW-1185">Reference proteome</keyword>
<dbReference type="AlphaFoldDB" id="A0A4S2KFN1"/>
<accession>A0A4S2KFN1</accession>
<dbReference type="EMBL" id="QBLH01002519">
    <property type="protein sequence ID" value="TGZ48225.1"/>
    <property type="molecule type" value="Genomic_DNA"/>
</dbReference>
<proteinExistence type="predicted"/>
<evidence type="ECO:0000256" key="1">
    <source>
        <dbReference type="SAM" id="MobiDB-lite"/>
    </source>
</evidence>
<feature type="compositionally biased region" description="Polar residues" evidence="1">
    <location>
        <begin position="47"/>
        <end position="56"/>
    </location>
</feature>
<comment type="caution">
    <text evidence="2">The sequence shown here is derived from an EMBL/GenBank/DDBJ whole genome shotgun (WGS) entry which is preliminary data.</text>
</comment>
<dbReference type="Proteomes" id="UP000310200">
    <property type="component" value="Unassembled WGS sequence"/>
</dbReference>
<organism evidence="2 3">
    <name type="scientific">Temnothorax longispinosus</name>
    <dbReference type="NCBI Taxonomy" id="300112"/>
    <lineage>
        <taxon>Eukaryota</taxon>
        <taxon>Metazoa</taxon>
        <taxon>Ecdysozoa</taxon>
        <taxon>Arthropoda</taxon>
        <taxon>Hexapoda</taxon>
        <taxon>Insecta</taxon>
        <taxon>Pterygota</taxon>
        <taxon>Neoptera</taxon>
        <taxon>Endopterygota</taxon>
        <taxon>Hymenoptera</taxon>
        <taxon>Apocrita</taxon>
        <taxon>Aculeata</taxon>
        <taxon>Formicoidea</taxon>
        <taxon>Formicidae</taxon>
        <taxon>Myrmicinae</taxon>
        <taxon>Temnothorax</taxon>
    </lineage>
</organism>
<gene>
    <name evidence="2" type="ORF">DBV15_09371</name>
</gene>
<protein>
    <submittedName>
        <fullName evidence="2">Uncharacterized protein</fullName>
    </submittedName>
</protein>
<reference evidence="2 3" key="1">
    <citation type="journal article" date="2019" name="Philos. Trans. R. Soc. Lond., B, Biol. Sci.">
        <title>Ant behaviour and brain gene expression of defending hosts depend on the ecological success of the intruding social parasite.</title>
        <authorList>
            <person name="Kaur R."/>
            <person name="Stoldt M."/>
            <person name="Jongepier E."/>
            <person name="Feldmeyer B."/>
            <person name="Menzel F."/>
            <person name="Bornberg-Bauer E."/>
            <person name="Foitzik S."/>
        </authorList>
    </citation>
    <scope>NUCLEOTIDE SEQUENCE [LARGE SCALE GENOMIC DNA]</scope>
    <source>
        <tissue evidence="2">Whole body</tissue>
    </source>
</reference>
<feature type="region of interest" description="Disordered" evidence="1">
    <location>
        <begin position="37"/>
        <end position="74"/>
    </location>
</feature>
<evidence type="ECO:0000313" key="3">
    <source>
        <dbReference type="Proteomes" id="UP000310200"/>
    </source>
</evidence>
<evidence type="ECO:0000313" key="2">
    <source>
        <dbReference type="EMBL" id="TGZ48225.1"/>
    </source>
</evidence>
<sequence>MESRKSLPELFGMPLVRRYLVFACAELSTATAKIARPGGFEDAVGRPSSSITSTQGRQEKKKKREKEEEEERWAPCEARIRGSALQKHVCNLPGQVSAEHL</sequence>
<name>A0A4S2KFN1_9HYME</name>